<feature type="compositionally biased region" description="Low complexity" evidence="1">
    <location>
        <begin position="207"/>
        <end position="216"/>
    </location>
</feature>
<evidence type="ECO:0000313" key="3">
    <source>
        <dbReference type="Proteomes" id="UP000253426"/>
    </source>
</evidence>
<protein>
    <submittedName>
        <fullName evidence="2">Uncharacterized protein</fullName>
    </submittedName>
</protein>
<reference evidence="2 3" key="1">
    <citation type="submission" date="2018-06" db="EMBL/GenBank/DDBJ databases">
        <title>Genomic Encyclopedia of Type Strains, Phase IV (KMG-IV): sequencing the most valuable type-strain genomes for metagenomic binning, comparative biology and taxonomic classification.</title>
        <authorList>
            <person name="Goeker M."/>
        </authorList>
    </citation>
    <scope>NUCLEOTIDE SEQUENCE [LARGE SCALE GENOMIC DNA]</scope>
    <source>
        <strain evidence="2 3">DSM 25532</strain>
    </source>
</reference>
<keyword evidence="3" id="KW-1185">Reference proteome</keyword>
<dbReference type="EMBL" id="QNRR01000004">
    <property type="protein sequence ID" value="RBP44215.1"/>
    <property type="molecule type" value="Genomic_DNA"/>
</dbReference>
<gene>
    <name evidence="2" type="ORF">DES53_10434</name>
</gene>
<organism evidence="2 3">
    <name type="scientific">Roseimicrobium gellanilyticum</name>
    <dbReference type="NCBI Taxonomy" id="748857"/>
    <lineage>
        <taxon>Bacteria</taxon>
        <taxon>Pseudomonadati</taxon>
        <taxon>Verrucomicrobiota</taxon>
        <taxon>Verrucomicrobiia</taxon>
        <taxon>Verrucomicrobiales</taxon>
        <taxon>Verrucomicrobiaceae</taxon>
        <taxon>Roseimicrobium</taxon>
    </lineage>
</organism>
<dbReference type="AlphaFoldDB" id="A0A366HNQ7"/>
<comment type="caution">
    <text evidence="2">The sequence shown here is derived from an EMBL/GenBank/DDBJ whole genome shotgun (WGS) entry which is preliminary data.</text>
</comment>
<feature type="compositionally biased region" description="Low complexity" evidence="1">
    <location>
        <begin position="154"/>
        <end position="164"/>
    </location>
</feature>
<proteinExistence type="predicted"/>
<feature type="region of interest" description="Disordered" evidence="1">
    <location>
        <begin position="152"/>
        <end position="238"/>
    </location>
</feature>
<name>A0A366HNQ7_9BACT</name>
<accession>A0A366HNQ7</accession>
<evidence type="ECO:0000256" key="1">
    <source>
        <dbReference type="SAM" id="MobiDB-lite"/>
    </source>
</evidence>
<evidence type="ECO:0000313" key="2">
    <source>
        <dbReference type="EMBL" id="RBP44215.1"/>
    </source>
</evidence>
<sequence>MDDIHALPLQWHWSFFKRECTLNCARLSHSLMMPRLCVALLLTSLAVFSSGCGLAKRGLAGIGSSKKGDRNKEEKKDASRDTFVGVIESVNPEQQFVLVRMEQGFAIAAGTPLETRSANGLLSRLVAGPERKLNFLAADIVDGMPHAGDMVVLPAGSAPAGTAPDTPPGTEPAKPGKLEPILTAEPPPGTLPQPGNFSSPLPPPSGSPWNPSSGSPDANFIPGLPPSLPSPAQRTNPR</sequence>
<dbReference type="Proteomes" id="UP000253426">
    <property type="component" value="Unassembled WGS sequence"/>
</dbReference>